<evidence type="ECO:0000256" key="3">
    <source>
        <dbReference type="ARBA" id="ARBA00023125"/>
    </source>
</evidence>
<dbReference type="OrthoDB" id="7849339at2"/>
<dbReference type="Pfam" id="PF00455">
    <property type="entry name" value="DeoRC"/>
    <property type="match status" value="1"/>
</dbReference>
<gene>
    <name evidence="6" type="ORF">FRZ44_44150</name>
</gene>
<dbReference type="RefSeq" id="WP_151179195.1">
    <property type="nucleotide sequence ID" value="NZ_CP042906.1"/>
</dbReference>
<dbReference type="InterPro" id="IPR036388">
    <property type="entry name" value="WH-like_DNA-bd_sf"/>
</dbReference>
<dbReference type="InterPro" id="IPR050313">
    <property type="entry name" value="Carb_Metab_HTH_regulators"/>
</dbReference>
<dbReference type="GO" id="GO:0003677">
    <property type="term" value="F:DNA binding"/>
    <property type="evidence" value="ECO:0007669"/>
    <property type="project" value="UniProtKB-KW"/>
</dbReference>
<evidence type="ECO:0000313" key="6">
    <source>
        <dbReference type="EMBL" id="QEX19103.1"/>
    </source>
</evidence>
<accession>A0A5J6MP16</accession>
<feature type="domain" description="HTH deoR-type" evidence="5">
    <location>
        <begin position="5"/>
        <end position="60"/>
    </location>
</feature>
<keyword evidence="2" id="KW-0805">Transcription regulation</keyword>
<keyword evidence="3" id="KW-0238">DNA-binding</keyword>
<dbReference type="Gene3D" id="1.10.10.10">
    <property type="entry name" value="Winged helix-like DNA-binding domain superfamily/Winged helix DNA-binding domain"/>
    <property type="match status" value="1"/>
</dbReference>
<keyword evidence="7" id="KW-1185">Reference proteome</keyword>
<name>A0A5J6MP16_9PROT</name>
<dbReference type="EMBL" id="CP042906">
    <property type="protein sequence ID" value="QEX19103.1"/>
    <property type="molecule type" value="Genomic_DNA"/>
</dbReference>
<dbReference type="PROSITE" id="PS00894">
    <property type="entry name" value="HTH_DEOR_1"/>
    <property type="match status" value="1"/>
</dbReference>
<evidence type="ECO:0000256" key="1">
    <source>
        <dbReference type="ARBA" id="ARBA00022491"/>
    </source>
</evidence>
<dbReference type="SUPFAM" id="SSF46785">
    <property type="entry name" value="Winged helix' DNA-binding domain"/>
    <property type="match status" value="1"/>
</dbReference>
<dbReference type="Pfam" id="PF08220">
    <property type="entry name" value="HTH_DeoR"/>
    <property type="match status" value="1"/>
</dbReference>
<organism evidence="6 7">
    <name type="scientific">Hypericibacter terrae</name>
    <dbReference type="NCBI Taxonomy" id="2602015"/>
    <lineage>
        <taxon>Bacteria</taxon>
        <taxon>Pseudomonadati</taxon>
        <taxon>Pseudomonadota</taxon>
        <taxon>Alphaproteobacteria</taxon>
        <taxon>Rhodospirillales</taxon>
        <taxon>Dongiaceae</taxon>
        <taxon>Hypericibacter</taxon>
    </lineage>
</organism>
<dbReference type="Proteomes" id="UP000326202">
    <property type="component" value="Chromosome"/>
</dbReference>
<reference evidence="6 7" key="1">
    <citation type="submission" date="2019-08" db="EMBL/GenBank/DDBJ databases">
        <title>Hyperibacter terrae gen. nov., sp. nov. and Hyperibacter viscosus sp. nov., two new members in the family Rhodospirillaceae isolated from the rhizosphere of Hypericum perforatum.</title>
        <authorList>
            <person name="Noviana Z."/>
        </authorList>
    </citation>
    <scope>NUCLEOTIDE SEQUENCE [LARGE SCALE GENOMIC DNA]</scope>
    <source>
        <strain evidence="6 7">R5913</strain>
    </source>
</reference>
<dbReference type="SMART" id="SM00420">
    <property type="entry name" value="HTH_DEOR"/>
    <property type="match status" value="1"/>
</dbReference>
<evidence type="ECO:0000256" key="4">
    <source>
        <dbReference type="ARBA" id="ARBA00023163"/>
    </source>
</evidence>
<dbReference type="InterPro" id="IPR001034">
    <property type="entry name" value="DeoR_HTH"/>
</dbReference>
<dbReference type="InterPro" id="IPR037171">
    <property type="entry name" value="NagB/RpiA_transferase-like"/>
</dbReference>
<dbReference type="InterPro" id="IPR018356">
    <property type="entry name" value="Tscrpt_reg_HTH_DeoR_CS"/>
</dbReference>
<dbReference type="PANTHER" id="PTHR30363:SF4">
    <property type="entry name" value="GLYCEROL-3-PHOSPHATE REGULON REPRESSOR"/>
    <property type="match status" value="1"/>
</dbReference>
<dbReference type="InterPro" id="IPR014036">
    <property type="entry name" value="DeoR-like_C"/>
</dbReference>
<protein>
    <submittedName>
        <fullName evidence="6">DeoR/GlpR family transcriptional regulator</fullName>
    </submittedName>
</protein>
<dbReference type="KEGG" id="htq:FRZ44_44150"/>
<dbReference type="GO" id="GO:0003700">
    <property type="term" value="F:DNA-binding transcription factor activity"/>
    <property type="evidence" value="ECO:0007669"/>
    <property type="project" value="InterPro"/>
</dbReference>
<dbReference type="PROSITE" id="PS51000">
    <property type="entry name" value="HTH_DEOR_2"/>
    <property type="match status" value="1"/>
</dbReference>
<dbReference type="InterPro" id="IPR036390">
    <property type="entry name" value="WH_DNA-bd_sf"/>
</dbReference>
<keyword evidence="4" id="KW-0804">Transcription</keyword>
<dbReference type="AlphaFoldDB" id="A0A5J6MP16"/>
<evidence type="ECO:0000256" key="2">
    <source>
        <dbReference type="ARBA" id="ARBA00023015"/>
    </source>
</evidence>
<dbReference type="PRINTS" id="PR00037">
    <property type="entry name" value="HTHLACR"/>
</dbReference>
<proteinExistence type="predicted"/>
<dbReference type="PANTHER" id="PTHR30363">
    <property type="entry name" value="HTH-TYPE TRANSCRIPTIONAL REGULATOR SRLR-RELATED"/>
    <property type="match status" value="1"/>
</dbReference>
<dbReference type="SUPFAM" id="SSF100950">
    <property type="entry name" value="NagB/RpiA/CoA transferase-like"/>
    <property type="match status" value="1"/>
</dbReference>
<evidence type="ECO:0000259" key="5">
    <source>
        <dbReference type="PROSITE" id="PS51000"/>
    </source>
</evidence>
<dbReference type="SMART" id="SM01134">
    <property type="entry name" value="DeoRC"/>
    <property type="match status" value="1"/>
</dbReference>
<evidence type="ECO:0000313" key="7">
    <source>
        <dbReference type="Proteomes" id="UP000326202"/>
    </source>
</evidence>
<dbReference type="Gene3D" id="3.40.50.1360">
    <property type="match status" value="1"/>
</dbReference>
<keyword evidence="1" id="KW-0678">Repressor</keyword>
<sequence length="256" mass="28689">MSVRKTERHKRLIAEISTNPSIMIRDLAETLGVSRETVRRDFQELNRTGRLHRRYGGGATFTPIGFETNLEARSQRMIKERQRVALRSADFINEHEVIFMCSGSTTLLLAQVLQTVEKKITVITNSLPGSIALASNPSIRTILAPGQVDYSEGFVWGHDTTEYLKKFHADAAFVTVDGITPDGAMEIDPRTAWVMRIMIAQSRRVVMMVDHSKFYQASLEKFCDIKDIHVMIVDRAPDGELGAALRQAGVMIDVAP</sequence>